<keyword evidence="3" id="KW-1185">Reference proteome</keyword>
<dbReference type="InterPro" id="IPR012334">
    <property type="entry name" value="Pectin_lyas_fold"/>
</dbReference>
<accession>V5G9W0</accession>
<dbReference type="Proteomes" id="UP000018001">
    <property type="component" value="Unassembled WGS sequence"/>
</dbReference>
<proteinExistence type="predicted"/>
<dbReference type="EMBL" id="BAUL01000260">
    <property type="protein sequence ID" value="GAD98801.1"/>
    <property type="molecule type" value="Genomic_DNA"/>
</dbReference>
<dbReference type="InterPro" id="IPR024535">
    <property type="entry name" value="RHGA/B-epi-like_pectate_lyase"/>
</dbReference>
<feature type="domain" description="Rhamnogalacturonase A/B/Epimerase-like pectate lyase" evidence="1">
    <location>
        <begin position="142"/>
        <end position="199"/>
    </location>
</feature>
<evidence type="ECO:0000259" key="1">
    <source>
        <dbReference type="Pfam" id="PF12708"/>
    </source>
</evidence>
<reference evidence="3" key="1">
    <citation type="journal article" date="2014" name="Genome Announc.">
        <title>Draft genome sequence of the formaldehyde-resistant fungus Byssochlamys spectabilis No. 5 (anamorph Paecilomyces variotii No. 5) (NBRC109023).</title>
        <authorList>
            <person name="Oka T."/>
            <person name="Ekino K."/>
            <person name="Fukuda K."/>
            <person name="Nomura Y."/>
        </authorList>
    </citation>
    <scope>NUCLEOTIDE SEQUENCE [LARGE SCALE GENOMIC DNA]</scope>
    <source>
        <strain evidence="3">No. 5 / NBRC 109023</strain>
    </source>
</reference>
<dbReference type="AlphaFoldDB" id="V5G9W0"/>
<dbReference type="SUPFAM" id="SSF51126">
    <property type="entry name" value="Pectin lyase-like"/>
    <property type="match status" value="1"/>
</dbReference>
<dbReference type="InParanoid" id="V5G9W0"/>
<dbReference type="Pfam" id="PF12708">
    <property type="entry name" value="Pect-lyase_RHGA_epim"/>
    <property type="match status" value="1"/>
</dbReference>
<dbReference type="HOGENOM" id="CLU_1277468_0_0_1"/>
<name>V5G9W0_BYSSN</name>
<evidence type="ECO:0000313" key="3">
    <source>
        <dbReference type="Proteomes" id="UP000018001"/>
    </source>
</evidence>
<protein>
    <recommendedName>
        <fullName evidence="1">Rhamnogalacturonase A/B/Epimerase-like pectate lyase domain-containing protein</fullName>
    </recommendedName>
</protein>
<dbReference type="eggNOG" id="ENOG502QV54">
    <property type="taxonomic scope" value="Eukaryota"/>
</dbReference>
<sequence length="216" mass="23734">MCEKQSGLQGLSSLISKHKSLLGGRRLLIAPSDSNSHDIAENVTEARGCNENIGSVNRAEILQYLIPKAEDKYGHRYANFIRENDVKSLLESNLTPGCSASPVVKSRSQAKVPISQIPKELLDSQGNVFERTQYENVPISSFISVKSAGAKGDGNTNDMDAIQKVLDSATEDQIVYFDHGNYVITFILKVPRNIKITGEIRFCIFPGFGNVPLAYN</sequence>
<evidence type="ECO:0000313" key="2">
    <source>
        <dbReference type="EMBL" id="GAD98801.1"/>
    </source>
</evidence>
<comment type="caution">
    <text evidence="2">The sequence shown here is derived from an EMBL/GenBank/DDBJ whole genome shotgun (WGS) entry which is preliminary data.</text>
</comment>
<organism evidence="2 3">
    <name type="scientific">Byssochlamys spectabilis (strain No. 5 / NBRC 109023)</name>
    <name type="common">Paecilomyces variotii</name>
    <dbReference type="NCBI Taxonomy" id="1356009"/>
    <lineage>
        <taxon>Eukaryota</taxon>
        <taxon>Fungi</taxon>
        <taxon>Dikarya</taxon>
        <taxon>Ascomycota</taxon>
        <taxon>Pezizomycotina</taxon>
        <taxon>Eurotiomycetes</taxon>
        <taxon>Eurotiomycetidae</taxon>
        <taxon>Eurotiales</taxon>
        <taxon>Thermoascaceae</taxon>
        <taxon>Paecilomyces</taxon>
    </lineage>
</organism>
<dbReference type="Gene3D" id="2.160.20.10">
    <property type="entry name" value="Single-stranded right-handed beta-helix, Pectin lyase-like"/>
    <property type="match status" value="1"/>
</dbReference>
<gene>
    <name evidence="2" type="ORF">PVAR5_7502</name>
</gene>
<dbReference type="InterPro" id="IPR011050">
    <property type="entry name" value="Pectin_lyase_fold/virulence"/>
</dbReference>